<dbReference type="GO" id="GO:0003697">
    <property type="term" value="F:single-stranded DNA binding"/>
    <property type="evidence" value="ECO:0007669"/>
    <property type="project" value="InterPro"/>
</dbReference>
<dbReference type="EMBL" id="CP032326">
    <property type="protein sequence ID" value="QCO00268.1"/>
    <property type="molecule type" value="Genomic_DNA"/>
</dbReference>
<dbReference type="AlphaFoldDB" id="A0A4D8PTZ5"/>
<sequence length="336" mass="36325">MTDGLLTEEEAHAAIAEDILGAVERNAAGEWVMPWAGFSARPTNAFSGRPFKGQNTLALWAAARRNGYTAHLWASPEAWERNGGAIRTGETGTLILVPIFDEEAPAAAWTRETPGIARKLGPIGGDALGGQLRPMIGFERQRWFNVHQVDGVPIAPPAVPSPTQAALKLEDALLSWQPLPDDPVGGPALIEGGVRAFWNPATDRVNMPPKAAFQPRDELSGYEYYVLTFAHECTHATGSASRLRRDTLLNYAKGNNRPKEELVAEIGAAFLCAQFGLPAQLLSHNTAYIASWMQHLGSRGKRKSFFWAVGQAENACAYILRRAGGGRHRPLATAGA</sequence>
<keyword evidence="3" id="KW-0614">Plasmid</keyword>
<dbReference type="RefSeq" id="WP_137118975.1">
    <property type="nucleotide sequence ID" value="NZ_CP032326.1"/>
</dbReference>
<dbReference type="Pfam" id="PF18818">
    <property type="entry name" value="MPTase-PolyVal"/>
    <property type="match status" value="1"/>
</dbReference>
<evidence type="ECO:0000313" key="3">
    <source>
        <dbReference type="EMBL" id="QCO00268.1"/>
    </source>
</evidence>
<dbReference type="Pfam" id="PF08401">
    <property type="entry name" value="ArdcN"/>
    <property type="match status" value="1"/>
</dbReference>
<name>A0A4D8PTZ5_9PROT</name>
<evidence type="ECO:0000259" key="1">
    <source>
        <dbReference type="Pfam" id="PF08401"/>
    </source>
</evidence>
<dbReference type="InterPro" id="IPR041459">
    <property type="entry name" value="MPTase-PolyVal"/>
</dbReference>
<gene>
    <name evidence="3" type="ORF">D3093_34100</name>
</gene>
<geneLocation type="plasmid" evidence="3 4">
    <name>p5</name>
</geneLocation>
<organism evidence="3 4">
    <name type="scientific">Azospirillum argentinense</name>
    <dbReference type="NCBI Taxonomy" id="2970906"/>
    <lineage>
        <taxon>Bacteria</taxon>
        <taxon>Pseudomonadati</taxon>
        <taxon>Pseudomonadota</taxon>
        <taxon>Alphaproteobacteria</taxon>
        <taxon>Rhodospirillales</taxon>
        <taxon>Azospirillaceae</taxon>
        <taxon>Azospirillum</taxon>
    </lineage>
</organism>
<feature type="domain" description="Polyvalent protein metallopeptidase" evidence="2">
    <location>
        <begin position="190"/>
        <end position="297"/>
    </location>
</feature>
<dbReference type="InterPro" id="IPR013610">
    <property type="entry name" value="ArdC_N"/>
</dbReference>
<feature type="domain" description="N-terminal" evidence="1">
    <location>
        <begin position="11"/>
        <end position="97"/>
    </location>
</feature>
<evidence type="ECO:0000313" key="4">
    <source>
        <dbReference type="Proteomes" id="UP000298595"/>
    </source>
</evidence>
<dbReference type="Proteomes" id="UP000298595">
    <property type="component" value="Plasmid p5"/>
</dbReference>
<accession>A0A4D8PTZ5</accession>
<evidence type="ECO:0000259" key="2">
    <source>
        <dbReference type="Pfam" id="PF18818"/>
    </source>
</evidence>
<proteinExistence type="predicted"/>
<dbReference type="KEGG" id="aare:D3093_34100"/>
<protein>
    <submittedName>
        <fullName evidence="3">DUF1738 domain-containing protein</fullName>
    </submittedName>
</protein>
<reference evidence="3 4" key="1">
    <citation type="submission" date="2018-09" db="EMBL/GenBank/DDBJ databases">
        <title>Whole genome based analysis of evolution and adaptive divergence in Indian and Brazilian strains of Azospirillum brasilense.</title>
        <authorList>
            <person name="Singh C."/>
            <person name="Tripathi A.K."/>
        </authorList>
    </citation>
    <scope>NUCLEOTIDE SEQUENCE [LARGE SCALE GENOMIC DNA]</scope>
    <source>
        <strain evidence="3 4">MTCC4035</strain>
        <plasmid evidence="3 4">p5</plasmid>
    </source>
</reference>